<feature type="domain" description="Methyltransferase type 12" evidence="1">
    <location>
        <begin position="1"/>
        <end position="69"/>
    </location>
</feature>
<organism evidence="2">
    <name type="scientific">marine metagenome</name>
    <dbReference type="NCBI Taxonomy" id="408172"/>
    <lineage>
        <taxon>unclassified sequences</taxon>
        <taxon>metagenomes</taxon>
        <taxon>ecological metagenomes</taxon>
    </lineage>
</organism>
<dbReference type="EMBL" id="UINC01145489">
    <property type="protein sequence ID" value="SVD35652.1"/>
    <property type="molecule type" value="Genomic_DNA"/>
</dbReference>
<dbReference type="SUPFAM" id="SSF53335">
    <property type="entry name" value="S-adenosyl-L-methionine-dependent methyltransferases"/>
    <property type="match status" value="1"/>
</dbReference>
<evidence type="ECO:0000259" key="1">
    <source>
        <dbReference type="Pfam" id="PF08242"/>
    </source>
</evidence>
<name>A0A382UN97_9ZZZZ</name>
<feature type="non-terminal residue" evidence="2">
    <location>
        <position position="1"/>
    </location>
</feature>
<dbReference type="CDD" id="cd02440">
    <property type="entry name" value="AdoMet_MTases"/>
    <property type="match status" value="1"/>
</dbReference>
<reference evidence="2" key="1">
    <citation type="submission" date="2018-05" db="EMBL/GenBank/DDBJ databases">
        <authorList>
            <person name="Lanie J.A."/>
            <person name="Ng W.-L."/>
            <person name="Kazmierczak K.M."/>
            <person name="Andrzejewski T.M."/>
            <person name="Davidsen T.M."/>
            <person name="Wayne K.J."/>
            <person name="Tettelin H."/>
            <person name="Glass J.I."/>
            <person name="Rusch D."/>
            <person name="Podicherti R."/>
            <person name="Tsui H.-C.T."/>
            <person name="Winkler M.E."/>
        </authorList>
    </citation>
    <scope>NUCLEOTIDE SEQUENCE</scope>
</reference>
<accession>A0A382UN97</accession>
<dbReference type="Pfam" id="PF08242">
    <property type="entry name" value="Methyltransf_12"/>
    <property type="match status" value="1"/>
</dbReference>
<evidence type="ECO:0000313" key="2">
    <source>
        <dbReference type="EMBL" id="SVD35652.1"/>
    </source>
</evidence>
<protein>
    <recommendedName>
        <fullName evidence="1">Methyltransferase type 12 domain-containing protein</fullName>
    </recommendedName>
</protein>
<dbReference type="InterPro" id="IPR029063">
    <property type="entry name" value="SAM-dependent_MTases_sf"/>
</dbReference>
<dbReference type="InterPro" id="IPR013217">
    <property type="entry name" value="Methyltransf_12"/>
</dbReference>
<dbReference type="Gene3D" id="3.40.50.150">
    <property type="entry name" value="Vaccinia Virus protein VP39"/>
    <property type="match status" value="1"/>
</dbReference>
<gene>
    <name evidence="2" type="ORF">METZ01_LOCUS388506</name>
</gene>
<proteinExistence type="predicted"/>
<dbReference type="AlphaFoldDB" id="A0A382UN97"/>
<sequence length="171" mass="19648">GVDVSPKLIGKAKDDNPQHQFSCRDLLQGNIEKMSQYDIVISTGVLQILDEVVQPIKNLISLVAPGGKLVITGSFNAHDIDVLMRYRRVPESNTWETGWNLFSTSTYQRCLRAESRVKQWEWHDFRMPFKLEQKKDVMRSWTISTEINDHQLVNGASQLLFVKSCVVQIEE</sequence>